<dbReference type="NCBIfam" id="TIGR00152">
    <property type="entry name" value="dephospho-CoA kinase"/>
    <property type="match status" value="1"/>
</dbReference>
<evidence type="ECO:0000256" key="1">
    <source>
        <dbReference type="ARBA" id="ARBA00009018"/>
    </source>
</evidence>
<reference evidence="5 6" key="1">
    <citation type="submission" date="2016-07" db="EMBL/GenBank/DDBJ databases">
        <title>Pervasive Adenine N6-methylation of Active Genes in Fungi.</title>
        <authorList>
            <consortium name="DOE Joint Genome Institute"/>
            <person name="Mondo S.J."/>
            <person name="Dannebaum R.O."/>
            <person name="Kuo R.C."/>
            <person name="Labutti K."/>
            <person name="Haridas S."/>
            <person name="Kuo A."/>
            <person name="Salamov A."/>
            <person name="Ahrendt S.R."/>
            <person name="Lipzen A."/>
            <person name="Sullivan W."/>
            <person name="Andreopoulos W.B."/>
            <person name="Clum A."/>
            <person name="Lindquist E."/>
            <person name="Daum C."/>
            <person name="Ramamoorthy G.K."/>
            <person name="Gryganskyi A."/>
            <person name="Culley D."/>
            <person name="Magnuson J.K."/>
            <person name="James T.Y."/>
            <person name="O'Malley M.A."/>
            <person name="Stajich J.E."/>
            <person name="Spatafora J.W."/>
            <person name="Visel A."/>
            <person name="Grigoriev I.V."/>
        </authorList>
    </citation>
    <scope>NUCLEOTIDE SEQUENCE [LARGE SCALE GENOMIC DNA]</scope>
    <source>
        <strain evidence="5 6">ATCC 12442</strain>
    </source>
</reference>
<organism evidence="5 6">
    <name type="scientific">Linderina pennispora</name>
    <dbReference type="NCBI Taxonomy" id="61395"/>
    <lineage>
        <taxon>Eukaryota</taxon>
        <taxon>Fungi</taxon>
        <taxon>Fungi incertae sedis</taxon>
        <taxon>Zoopagomycota</taxon>
        <taxon>Kickxellomycotina</taxon>
        <taxon>Kickxellomycetes</taxon>
        <taxon>Kickxellales</taxon>
        <taxon>Kickxellaceae</taxon>
        <taxon>Linderina</taxon>
    </lineage>
</organism>
<dbReference type="EMBL" id="MCFD01000020">
    <property type="protein sequence ID" value="ORX65873.1"/>
    <property type="molecule type" value="Genomic_DNA"/>
</dbReference>
<dbReference type="OrthoDB" id="247245at2759"/>
<dbReference type="InterPro" id="IPR027417">
    <property type="entry name" value="P-loop_NTPase"/>
</dbReference>
<dbReference type="FunFam" id="3.40.50.300:FF:000485">
    <property type="entry name" value="Dephospho-CoA kinase CAB5"/>
    <property type="match status" value="1"/>
</dbReference>
<dbReference type="STRING" id="61395.A0A1Y1VXD9"/>
<evidence type="ECO:0000256" key="3">
    <source>
        <dbReference type="ARBA" id="ARBA00022840"/>
    </source>
</evidence>
<keyword evidence="2" id="KW-0547">Nucleotide-binding</keyword>
<keyword evidence="3" id="KW-0067">ATP-binding</keyword>
<dbReference type="RefSeq" id="XP_040739956.1">
    <property type="nucleotide sequence ID" value="XM_040888777.1"/>
</dbReference>
<comment type="similarity">
    <text evidence="1">Belongs to the CoaE family.</text>
</comment>
<dbReference type="PROSITE" id="PS51219">
    <property type="entry name" value="DPCK"/>
    <property type="match status" value="1"/>
</dbReference>
<dbReference type="HAMAP" id="MF_00376">
    <property type="entry name" value="Dephospho_CoA_kinase"/>
    <property type="match status" value="1"/>
</dbReference>
<proteinExistence type="inferred from homology"/>
<dbReference type="SUPFAM" id="SSF52540">
    <property type="entry name" value="P-loop containing nucleoside triphosphate hydrolases"/>
    <property type="match status" value="1"/>
</dbReference>
<dbReference type="Gene3D" id="3.40.50.300">
    <property type="entry name" value="P-loop containing nucleotide triphosphate hydrolases"/>
    <property type="match status" value="1"/>
</dbReference>
<dbReference type="GO" id="GO:0015937">
    <property type="term" value="P:coenzyme A biosynthetic process"/>
    <property type="evidence" value="ECO:0007669"/>
    <property type="project" value="InterPro"/>
</dbReference>
<dbReference type="Proteomes" id="UP000193922">
    <property type="component" value="Unassembled WGS sequence"/>
</dbReference>
<dbReference type="GO" id="GO:0004140">
    <property type="term" value="F:dephospho-CoA kinase activity"/>
    <property type="evidence" value="ECO:0007669"/>
    <property type="project" value="InterPro"/>
</dbReference>
<keyword evidence="6" id="KW-1185">Reference proteome</keyword>
<protein>
    <submittedName>
        <fullName evidence="5">Dephospho-CoA kinase</fullName>
    </submittedName>
</protein>
<keyword evidence="5" id="KW-0808">Transferase</keyword>
<dbReference type="GO" id="GO:0005737">
    <property type="term" value="C:cytoplasm"/>
    <property type="evidence" value="ECO:0007669"/>
    <property type="project" value="UniProtKB-ARBA"/>
</dbReference>
<keyword evidence="4" id="KW-1133">Transmembrane helix</keyword>
<dbReference type="Pfam" id="PF01121">
    <property type="entry name" value="CoaE"/>
    <property type="match status" value="1"/>
</dbReference>
<dbReference type="AlphaFoldDB" id="A0A1Y1VXD9"/>
<keyword evidence="4" id="KW-0472">Membrane</keyword>
<dbReference type="CDD" id="cd02022">
    <property type="entry name" value="DPCK"/>
    <property type="match status" value="1"/>
</dbReference>
<accession>A0A1Y1VXD9</accession>
<dbReference type="GeneID" id="63805425"/>
<feature type="transmembrane region" description="Helical" evidence="4">
    <location>
        <begin position="224"/>
        <end position="243"/>
    </location>
</feature>
<feature type="transmembrane region" description="Helical" evidence="4">
    <location>
        <begin position="199"/>
        <end position="218"/>
    </location>
</feature>
<dbReference type="PANTHER" id="PTHR10695">
    <property type="entry name" value="DEPHOSPHO-COA KINASE-RELATED"/>
    <property type="match status" value="1"/>
</dbReference>
<gene>
    <name evidence="5" type="ORF">DL89DRAFT_270594</name>
</gene>
<evidence type="ECO:0000256" key="2">
    <source>
        <dbReference type="ARBA" id="ARBA00022741"/>
    </source>
</evidence>
<evidence type="ECO:0000256" key="4">
    <source>
        <dbReference type="SAM" id="Phobius"/>
    </source>
</evidence>
<sequence>MLIVGLTGGIATGKSTVSNGLRAQGVPVIDADTVAHQLMEPGETPYRLVVQHFGPGILRDDATIDRARLGAEIFGDAAKRQLLNRCTHPYVRRRMLVLLLGYYVRGHAMCVLDVPLLFESGLDRLCGKVAVVACAEDRQLARLMARNALSSDEAAARIAAQMPLDDKIRRATRVIDNNGSVEETMGQVQTMVREWRPSWLSTFGALLAPVGLVAALPLVRTSVWGLGVAGTCAAWLVGSALGVL</sequence>
<dbReference type="InterPro" id="IPR001977">
    <property type="entry name" value="Depp_CoAkinase"/>
</dbReference>
<name>A0A1Y1VXD9_9FUNG</name>
<keyword evidence="4" id="KW-0812">Transmembrane</keyword>
<evidence type="ECO:0000313" key="5">
    <source>
        <dbReference type="EMBL" id="ORX65873.1"/>
    </source>
</evidence>
<keyword evidence="5" id="KW-0418">Kinase</keyword>
<comment type="caution">
    <text evidence="5">The sequence shown here is derived from an EMBL/GenBank/DDBJ whole genome shotgun (WGS) entry which is preliminary data.</text>
</comment>
<dbReference type="PANTHER" id="PTHR10695:SF46">
    <property type="entry name" value="BIFUNCTIONAL COENZYME A SYNTHASE-RELATED"/>
    <property type="match status" value="1"/>
</dbReference>
<evidence type="ECO:0000313" key="6">
    <source>
        <dbReference type="Proteomes" id="UP000193922"/>
    </source>
</evidence>
<dbReference type="GO" id="GO:0005524">
    <property type="term" value="F:ATP binding"/>
    <property type="evidence" value="ECO:0007669"/>
    <property type="project" value="UniProtKB-KW"/>
</dbReference>